<reference evidence="2 3" key="1">
    <citation type="journal article" date="2017" name="Nature">
        <title>The Apostasia genome and the evolution of orchids.</title>
        <authorList>
            <person name="Zhang G.Q."/>
            <person name="Liu K.W."/>
            <person name="Li Z."/>
            <person name="Lohaus R."/>
            <person name="Hsiao Y.Y."/>
            <person name="Niu S.C."/>
            <person name="Wang J.Y."/>
            <person name="Lin Y.C."/>
            <person name="Xu Q."/>
            <person name="Chen L.J."/>
            <person name="Yoshida K."/>
            <person name="Fujiwara S."/>
            <person name="Wang Z.W."/>
            <person name="Zhang Y.Q."/>
            <person name="Mitsuda N."/>
            <person name="Wang M."/>
            <person name="Liu G.H."/>
            <person name="Pecoraro L."/>
            <person name="Huang H.X."/>
            <person name="Xiao X.J."/>
            <person name="Lin M."/>
            <person name="Wu X.Y."/>
            <person name="Wu W.L."/>
            <person name="Chen Y.Y."/>
            <person name="Chang S.B."/>
            <person name="Sakamoto S."/>
            <person name="Ohme-Takagi M."/>
            <person name="Yagi M."/>
            <person name="Zeng S.J."/>
            <person name="Shen C.Y."/>
            <person name="Yeh C.M."/>
            <person name="Luo Y.B."/>
            <person name="Tsai W.C."/>
            <person name="Van de Peer Y."/>
            <person name="Liu Z.J."/>
        </authorList>
    </citation>
    <scope>NUCLEOTIDE SEQUENCE [LARGE SCALE GENOMIC DNA]</scope>
    <source>
        <strain evidence="3">cv. Shenzhen</strain>
        <tissue evidence="2">Stem</tissue>
    </source>
</reference>
<dbReference type="Pfam" id="PF14009">
    <property type="entry name" value="PADRE"/>
    <property type="match status" value="1"/>
</dbReference>
<feature type="compositionally biased region" description="Low complexity" evidence="1">
    <location>
        <begin position="23"/>
        <end position="33"/>
    </location>
</feature>
<dbReference type="EMBL" id="KZ452014">
    <property type="protein sequence ID" value="PKA51100.1"/>
    <property type="molecule type" value="Genomic_DNA"/>
</dbReference>
<evidence type="ECO:0000313" key="3">
    <source>
        <dbReference type="Proteomes" id="UP000236161"/>
    </source>
</evidence>
<evidence type="ECO:0000313" key="2">
    <source>
        <dbReference type="EMBL" id="PKA51100.1"/>
    </source>
</evidence>
<proteinExistence type="predicted"/>
<sequence length="163" mass="17337">MDANHAPFRSTNPNHKKMGPCLSSTASSGGAASPNLPPATAKVIAADGTLREYSDAVRAVHVLGGDHPCFFLCDADDLLFDHYIRPLGSNELVEPGRLYFWLPAVKLKYPLTAADMAALVGRASSAITAAGTAFAGVKKRRYWPKKKAVQVTPALPGFLCSII</sequence>
<dbReference type="STRING" id="1088818.A0A2I0A6D9"/>
<dbReference type="PANTHER" id="PTHR33052">
    <property type="entry name" value="DUF4228 DOMAIN PROTEIN-RELATED"/>
    <property type="match status" value="1"/>
</dbReference>
<dbReference type="AlphaFoldDB" id="A0A2I0A6D9"/>
<gene>
    <name evidence="2" type="ORF">AXF42_Ash010540</name>
</gene>
<keyword evidence="3" id="KW-1185">Reference proteome</keyword>
<dbReference type="OrthoDB" id="1919386at2759"/>
<name>A0A2I0A6D9_9ASPA</name>
<dbReference type="InterPro" id="IPR025322">
    <property type="entry name" value="PADRE_dom"/>
</dbReference>
<accession>A0A2I0A6D9</accession>
<protein>
    <submittedName>
        <fullName evidence="2">Uncharacterized protein</fullName>
    </submittedName>
</protein>
<dbReference type="Proteomes" id="UP000236161">
    <property type="component" value="Unassembled WGS sequence"/>
</dbReference>
<feature type="region of interest" description="Disordered" evidence="1">
    <location>
        <begin position="1"/>
        <end position="34"/>
    </location>
</feature>
<organism evidence="2 3">
    <name type="scientific">Apostasia shenzhenica</name>
    <dbReference type="NCBI Taxonomy" id="1088818"/>
    <lineage>
        <taxon>Eukaryota</taxon>
        <taxon>Viridiplantae</taxon>
        <taxon>Streptophyta</taxon>
        <taxon>Embryophyta</taxon>
        <taxon>Tracheophyta</taxon>
        <taxon>Spermatophyta</taxon>
        <taxon>Magnoliopsida</taxon>
        <taxon>Liliopsida</taxon>
        <taxon>Asparagales</taxon>
        <taxon>Orchidaceae</taxon>
        <taxon>Apostasioideae</taxon>
        <taxon>Apostasia</taxon>
    </lineage>
</organism>
<evidence type="ECO:0000256" key="1">
    <source>
        <dbReference type="SAM" id="MobiDB-lite"/>
    </source>
</evidence>